<dbReference type="Proteomes" id="UP000679179">
    <property type="component" value="Unassembled WGS sequence"/>
</dbReference>
<proteinExistence type="predicted"/>
<dbReference type="EMBL" id="BOPZ01000007">
    <property type="protein sequence ID" value="GIM28580.1"/>
    <property type="molecule type" value="Genomic_DNA"/>
</dbReference>
<name>A0A919RXZ2_9CLOT</name>
<accession>A0A919RXZ2</accession>
<organism evidence="1 2">
    <name type="scientific">Clostridium polyendosporum</name>
    <dbReference type="NCBI Taxonomy" id="69208"/>
    <lineage>
        <taxon>Bacteria</taxon>
        <taxon>Bacillati</taxon>
        <taxon>Bacillota</taxon>
        <taxon>Clostridia</taxon>
        <taxon>Eubacteriales</taxon>
        <taxon>Clostridiaceae</taxon>
        <taxon>Clostridium</taxon>
    </lineage>
</organism>
<reference evidence="1" key="1">
    <citation type="submission" date="2021-03" db="EMBL/GenBank/DDBJ databases">
        <title>Taxonomic study of Clostridium polyendosporum from meadow-gley soil under rice.</title>
        <authorList>
            <person name="Kobayashi H."/>
            <person name="Tanizawa Y."/>
            <person name="Yagura M."/>
        </authorList>
    </citation>
    <scope>NUCLEOTIDE SEQUENCE</scope>
    <source>
        <strain evidence="1">JCM 30710</strain>
    </source>
</reference>
<evidence type="ECO:0000313" key="1">
    <source>
        <dbReference type="EMBL" id="GIM28580.1"/>
    </source>
</evidence>
<dbReference type="AlphaFoldDB" id="A0A919RXZ2"/>
<dbReference type="RefSeq" id="WP_212903301.1">
    <property type="nucleotide sequence ID" value="NZ_BOPZ01000007.1"/>
</dbReference>
<comment type="caution">
    <text evidence="1">The sequence shown here is derived from an EMBL/GenBank/DDBJ whole genome shotgun (WGS) entry which is preliminary data.</text>
</comment>
<keyword evidence="2" id="KW-1185">Reference proteome</keyword>
<gene>
    <name evidence="1" type="ORF">CPJCM30710_12460</name>
</gene>
<evidence type="ECO:0000313" key="2">
    <source>
        <dbReference type="Proteomes" id="UP000679179"/>
    </source>
</evidence>
<sequence>MEKKLIVLLLELSNTYKCKAYKTKINKEKFVEHILQYCTEKHKNLSQEDIDNEGCNAYKCENVSVHDLIKYAIDNGYIDTAIEDSRYLIMLKKGERFLENSLKGIYKKTLLAPIIT</sequence>
<protein>
    <submittedName>
        <fullName evidence="1">Uncharacterized protein</fullName>
    </submittedName>
</protein>